<dbReference type="Pfam" id="PF10262">
    <property type="entry name" value="Rdx"/>
    <property type="match status" value="1"/>
</dbReference>
<dbReference type="NCBIfam" id="TIGR02174">
    <property type="entry name" value="CXXU_selWTH"/>
    <property type="match status" value="1"/>
</dbReference>
<dbReference type="InterPro" id="IPR036249">
    <property type="entry name" value="Thioredoxin-like_sf"/>
</dbReference>
<name>A0A382TYX9_9ZZZZ</name>
<gene>
    <name evidence="2" type="ORF">METZ01_LOCUS379492</name>
</gene>
<feature type="non-terminal residue" evidence="2">
    <location>
        <position position="1"/>
    </location>
</feature>
<dbReference type="EMBL" id="UINC01139842">
    <property type="protein sequence ID" value="SVD26638.1"/>
    <property type="molecule type" value="Genomic_DNA"/>
</dbReference>
<evidence type="ECO:0000313" key="2">
    <source>
        <dbReference type="EMBL" id="SVD26638.1"/>
    </source>
</evidence>
<protein>
    <recommendedName>
        <fullName evidence="3">SelT/SelW/SelH family protein</fullName>
    </recommendedName>
</protein>
<evidence type="ECO:0000256" key="1">
    <source>
        <dbReference type="ARBA" id="ARBA00023284"/>
    </source>
</evidence>
<dbReference type="AlphaFoldDB" id="A0A382TYX9"/>
<organism evidence="2">
    <name type="scientific">marine metagenome</name>
    <dbReference type="NCBI Taxonomy" id="408172"/>
    <lineage>
        <taxon>unclassified sequences</taxon>
        <taxon>metagenomes</taxon>
        <taxon>ecological metagenomes</taxon>
    </lineage>
</organism>
<accession>A0A382TYX9</accession>
<reference evidence="2" key="1">
    <citation type="submission" date="2018-05" db="EMBL/GenBank/DDBJ databases">
        <authorList>
            <person name="Lanie J.A."/>
            <person name="Ng W.-L."/>
            <person name="Kazmierczak K.M."/>
            <person name="Andrzejewski T.M."/>
            <person name="Davidsen T.M."/>
            <person name="Wayne K.J."/>
            <person name="Tettelin H."/>
            <person name="Glass J.I."/>
            <person name="Rusch D."/>
            <person name="Podicherti R."/>
            <person name="Tsui H.-C.T."/>
            <person name="Winkler M.E."/>
        </authorList>
    </citation>
    <scope>NUCLEOTIDE SEQUENCE</scope>
</reference>
<sequence>VREILEETHEAEVSLVESGNGVFEITIDGSLVFSKKKEGRFPHEQEVMELGL</sequence>
<proteinExistence type="predicted"/>
<keyword evidence="1" id="KW-0676">Redox-active center</keyword>
<dbReference type="SUPFAM" id="SSF52833">
    <property type="entry name" value="Thioredoxin-like"/>
    <property type="match status" value="1"/>
</dbReference>
<evidence type="ECO:0008006" key="3">
    <source>
        <dbReference type="Google" id="ProtNLM"/>
    </source>
</evidence>
<dbReference type="Gene3D" id="3.40.30.10">
    <property type="entry name" value="Glutaredoxin"/>
    <property type="match status" value="1"/>
</dbReference>
<dbReference type="InterPro" id="IPR011893">
    <property type="entry name" value="Selenoprotein_Rdx-typ"/>
</dbReference>